<sequence length="318" mass="34270">MGFLQGVITTIAPIFLVTSPITSYADQIYSIHSKRSSAGFSLDIPLIMLTASILKVFYWFTAHYDTSLLLQSVLMILIQLLLLHVSLRHRPSPTAHAPFSNPDAHAGSSPSEPLLFFPRPFRFWRWKPARPYWTFLAYYTLTLVALQLVLGRGGGSGGSDDGTAAPGARDPSVDGGGGDGGLAAAYSTLQGALALAVEALLPVPQLLSNARRRGCAGFRLSVLANWLLGDAFKLAFFFLSGADAVPWQFRACAVFQAACDVGLGVQFALWGEGEAGGGDRKGLFVGEKGEMRVGEPSGGGLRDMEMEMERQRRAEKGW</sequence>
<dbReference type="PANTHER" id="PTHR14856">
    <property type="entry name" value="PQ-LOOP REPEAT-CONTAINING PROTEIN 1-LIKE PROTEIN"/>
    <property type="match status" value="1"/>
</dbReference>
<feature type="transmembrane region" description="Helical" evidence="6">
    <location>
        <begin position="37"/>
        <end position="60"/>
    </location>
</feature>
<evidence type="ECO:0000313" key="7">
    <source>
        <dbReference type="EMBL" id="KAF2455550.1"/>
    </source>
</evidence>
<reference evidence="7" key="1">
    <citation type="journal article" date="2020" name="Stud. Mycol.">
        <title>101 Dothideomycetes genomes: a test case for predicting lifestyles and emergence of pathogens.</title>
        <authorList>
            <person name="Haridas S."/>
            <person name="Albert R."/>
            <person name="Binder M."/>
            <person name="Bloem J."/>
            <person name="Labutti K."/>
            <person name="Salamov A."/>
            <person name="Andreopoulos B."/>
            <person name="Baker S."/>
            <person name="Barry K."/>
            <person name="Bills G."/>
            <person name="Bluhm B."/>
            <person name="Cannon C."/>
            <person name="Castanera R."/>
            <person name="Culley D."/>
            <person name="Daum C."/>
            <person name="Ezra D."/>
            <person name="Gonzalez J."/>
            <person name="Henrissat B."/>
            <person name="Kuo A."/>
            <person name="Liang C."/>
            <person name="Lipzen A."/>
            <person name="Lutzoni F."/>
            <person name="Magnuson J."/>
            <person name="Mondo S."/>
            <person name="Nolan M."/>
            <person name="Ohm R."/>
            <person name="Pangilinan J."/>
            <person name="Park H.-J."/>
            <person name="Ramirez L."/>
            <person name="Alfaro M."/>
            <person name="Sun H."/>
            <person name="Tritt A."/>
            <person name="Yoshinaga Y."/>
            <person name="Zwiers L.-H."/>
            <person name="Turgeon B."/>
            <person name="Goodwin S."/>
            <person name="Spatafora J."/>
            <person name="Crous P."/>
            <person name="Grigoriev I."/>
        </authorList>
    </citation>
    <scope>NUCLEOTIDE SEQUENCE</scope>
    <source>
        <strain evidence="7">ATCC 16933</strain>
    </source>
</reference>
<evidence type="ECO:0000256" key="1">
    <source>
        <dbReference type="ARBA" id="ARBA00004141"/>
    </source>
</evidence>
<dbReference type="InterPro" id="IPR052241">
    <property type="entry name" value="SLC66/Scramblase_ANY1"/>
</dbReference>
<dbReference type="AlphaFoldDB" id="A0A6A6NUV3"/>
<dbReference type="Proteomes" id="UP000799766">
    <property type="component" value="Unassembled WGS sequence"/>
</dbReference>
<dbReference type="Gene3D" id="1.20.1280.290">
    <property type="match status" value="1"/>
</dbReference>
<evidence type="ECO:0000256" key="3">
    <source>
        <dbReference type="ARBA" id="ARBA00022989"/>
    </source>
</evidence>
<evidence type="ECO:0008006" key="9">
    <source>
        <dbReference type="Google" id="ProtNLM"/>
    </source>
</evidence>
<name>A0A6A6NUV3_9PEZI</name>
<dbReference type="GO" id="GO:0005802">
    <property type="term" value="C:trans-Golgi network"/>
    <property type="evidence" value="ECO:0007669"/>
    <property type="project" value="TreeGrafter"/>
</dbReference>
<feature type="transmembrane region" description="Helical" evidence="6">
    <location>
        <begin position="183"/>
        <end position="203"/>
    </location>
</feature>
<dbReference type="GO" id="GO:0005768">
    <property type="term" value="C:endosome"/>
    <property type="evidence" value="ECO:0007669"/>
    <property type="project" value="TreeGrafter"/>
</dbReference>
<feature type="compositionally biased region" description="Basic and acidic residues" evidence="5">
    <location>
        <begin position="302"/>
        <end position="318"/>
    </location>
</feature>
<protein>
    <recommendedName>
        <fullName evidence="9">PQ loop repeat-domain-containing protein</fullName>
    </recommendedName>
</protein>
<comment type="subcellular location">
    <subcellularLocation>
        <location evidence="1">Membrane</location>
        <topology evidence="1">Multi-pass membrane protein</topology>
    </subcellularLocation>
</comment>
<evidence type="ECO:0000256" key="2">
    <source>
        <dbReference type="ARBA" id="ARBA00022692"/>
    </source>
</evidence>
<evidence type="ECO:0000313" key="8">
    <source>
        <dbReference type="Proteomes" id="UP000799766"/>
    </source>
</evidence>
<proteinExistence type="predicted"/>
<dbReference type="GO" id="GO:0045332">
    <property type="term" value="P:phospholipid translocation"/>
    <property type="evidence" value="ECO:0007669"/>
    <property type="project" value="TreeGrafter"/>
</dbReference>
<dbReference type="PANTHER" id="PTHR14856:SF9">
    <property type="entry name" value="PQ-LOOP REPEAT-CONTAINING PROTEIN 1"/>
    <property type="match status" value="1"/>
</dbReference>
<dbReference type="GO" id="GO:0016020">
    <property type="term" value="C:membrane"/>
    <property type="evidence" value="ECO:0007669"/>
    <property type="project" value="UniProtKB-SubCell"/>
</dbReference>
<accession>A0A6A6NUV3</accession>
<dbReference type="InterPro" id="IPR006603">
    <property type="entry name" value="PQ-loop_rpt"/>
</dbReference>
<dbReference type="GO" id="GO:0005829">
    <property type="term" value="C:cytosol"/>
    <property type="evidence" value="ECO:0007669"/>
    <property type="project" value="GOC"/>
</dbReference>
<feature type="transmembrane region" description="Helical" evidence="6">
    <location>
        <begin position="132"/>
        <end position="150"/>
    </location>
</feature>
<dbReference type="GO" id="GO:0042147">
    <property type="term" value="P:retrograde transport, endosome to Golgi"/>
    <property type="evidence" value="ECO:0007669"/>
    <property type="project" value="TreeGrafter"/>
</dbReference>
<evidence type="ECO:0000256" key="6">
    <source>
        <dbReference type="SAM" id="Phobius"/>
    </source>
</evidence>
<dbReference type="Pfam" id="PF04193">
    <property type="entry name" value="PQ-loop"/>
    <property type="match status" value="2"/>
</dbReference>
<keyword evidence="8" id="KW-1185">Reference proteome</keyword>
<feature type="transmembrane region" description="Helical" evidence="6">
    <location>
        <begin position="66"/>
        <end position="87"/>
    </location>
</feature>
<dbReference type="OrthoDB" id="292213at2759"/>
<feature type="region of interest" description="Disordered" evidence="5">
    <location>
        <begin position="294"/>
        <end position="318"/>
    </location>
</feature>
<evidence type="ECO:0000256" key="4">
    <source>
        <dbReference type="ARBA" id="ARBA00023136"/>
    </source>
</evidence>
<feature type="transmembrane region" description="Helical" evidence="6">
    <location>
        <begin position="6"/>
        <end position="25"/>
    </location>
</feature>
<dbReference type="EMBL" id="MU001686">
    <property type="protein sequence ID" value="KAF2455550.1"/>
    <property type="molecule type" value="Genomic_DNA"/>
</dbReference>
<keyword evidence="2 6" id="KW-0812">Transmembrane</keyword>
<keyword evidence="3 6" id="KW-1133">Transmembrane helix</keyword>
<evidence type="ECO:0000256" key="5">
    <source>
        <dbReference type="SAM" id="MobiDB-lite"/>
    </source>
</evidence>
<gene>
    <name evidence="7" type="ORF">BDY21DRAFT_365309</name>
</gene>
<organism evidence="7 8">
    <name type="scientific">Lineolata rhizophorae</name>
    <dbReference type="NCBI Taxonomy" id="578093"/>
    <lineage>
        <taxon>Eukaryota</taxon>
        <taxon>Fungi</taxon>
        <taxon>Dikarya</taxon>
        <taxon>Ascomycota</taxon>
        <taxon>Pezizomycotina</taxon>
        <taxon>Dothideomycetes</taxon>
        <taxon>Dothideomycetes incertae sedis</taxon>
        <taxon>Lineolatales</taxon>
        <taxon>Lineolataceae</taxon>
        <taxon>Lineolata</taxon>
    </lineage>
</organism>
<keyword evidence="4 6" id="KW-0472">Membrane</keyword>